<dbReference type="STRING" id="1229726.GRFL_2775"/>
<dbReference type="GO" id="GO:0004462">
    <property type="term" value="F:lactoylglutathione lyase activity"/>
    <property type="evidence" value="ECO:0007669"/>
    <property type="project" value="InterPro"/>
</dbReference>
<proteinExistence type="predicted"/>
<dbReference type="InterPro" id="IPR004360">
    <property type="entry name" value="Glyas_Fos-R_dOase_dom"/>
</dbReference>
<dbReference type="PROSITE" id="PS00934">
    <property type="entry name" value="GLYOXALASE_I_1"/>
    <property type="match status" value="1"/>
</dbReference>
<dbReference type="PANTHER" id="PTHR43279">
    <property type="entry name" value="CATECHOL-2,3-DIOXYGENASE"/>
    <property type="match status" value="1"/>
</dbReference>
<dbReference type="KEGG" id="gfl:GRFL_2775"/>
<name>A0A1L7I7B7_9FLAO</name>
<protein>
    <submittedName>
        <fullName evidence="2">Glyoxalase family protein</fullName>
    </submittedName>
</protein>
<keyword evidence="3" id="KW-1185">Reference proteome</keyword>
<dbReference type="Proteomes" id="UP000186230">
    <property type="component" value="Chromosome"/>
</dbReference>
<dbReference type="Gene3D" id="3.10.180.10">
    <property type="entry name" value="2,3-Dihydroxybiphenyl 1,2-Dioxygenase, domain 1"/>
    <property type="match status" value="1"/>
</dbReference>
<dbReference type="SUPFAM" id="SSF54593">
    <property type="entry name" value="Glyoxalase/Bleomycin resistance protein/Dihydroxybiphenyl dioxygenase"/>
    <property type="match status" value="1"/>
</dbReference>
<dbReference type="GO" id="GO:0046872">
    <property type="term" value="F:metal ion binding"/>
    <property type="evidence" value="ECO:0007669"/>
    <property type="project" value="UniProtKB-KW"/>
</dbReference>
<dbReference type="PROSITE" id="PS51819">
    <property type="entry name" value="VOC"/>
    <property type="match status" value="1"/>
</dbReference>
<dbReference type="InterPro" id="IPR037523">
    <property type="entry name" value="VOC_core"/>
</dbReference>
<dbReference type="InterPro" id="IPR029068">
    <property type="entry name" value="Glyas_Bleomycin-R_OHBP_Dase"/>
</dbReference>
<dbReference type="PANTHER" id="PTHR43279:SF1">
    <property type="entry name" value="CATECHOL-2,3-DIOXYGENASE"/>
    <property type="match status" value="1"/>
</dbReference>
<evidence type="ECO:0000256" key="1">
    <source>
        <dbReference type="ARBA" id="ARBA00022723"/>
    </source>
</evidence>
<evidence type="ECO:0000313" key="3">
    <source>
        <dbReference type="Proteomes" id="UP000186230"/>
    </source>
</evidence>
<evidence type="ECO:0000313" key="2">
    <source>
        <dbReference type="EMBL" id="APU69499.1"/>
    </source>
</evidence>
<dbReference type="Pfam" id="PF00903">
    <property type="entry name" value="Glyoxalase"/>
    <property type="match status" value="1"/>
</dbReference>
<dbReference type="AlphaFoldDB" id="A0A1L7I7B7"/>
<organism evidence="2 3">
    <name type="scientific">Christiangramia flava JLT2011</name>
    <dbReference type="NCBI Taxonomy" id="1229726"/>
    <lineage>
        <taxon>Bacteria</taxon>
        <taxon>Pseudomonadati</taxon>
        <taxon>Bacteroidota</taxon>
        <taxon>Flavobacteriia</taxon>
        <taxon>Flavobacteriales</taxon>
        <taxon>Flavobacteriaceae</taxon>
        <taxon>Christiangramia</taxon>
    </lineage>
</organism>
<gene>
    <name evidence="2" type="ORF">GRFL_2775</name>
</gene>
<dbReference type="RefSeq" id="WP_083645163.1">
    <property type="nucleotide sequence ID" value="NZ_AMRU01000015.1"/>
</dbReference>
<sequence>MEKKYTVPAQTKIGHVHLKVSNIEKALEFYCDLLGFEIMMRMGENAAFLSAGGYHHHIGLNTWYSQDGKPPAPGNTGLFHTAICYPERKDLAQIYQRLQEAGYQLTGAADHGVSEALYLNDPDQNGVELYWDRPKEEWPLSPDGSLNMYTRPLDLPNLLAEIKNE</sequence>
<dbReference type="EMBL" id="CP016359">
    <property type="protein sequence ID" value="APU69499.1"/>
    <property type="molecule type" value="Genomic_DNA"/>
</dbReference>
<dbReference type="InterPro" id="IPR018146">
    <property type="entry name" value="Glyoxalase_1_CS"/>
</dbReference>
<dbReference type="OrthoDB" id="9792626at2"/>
<accession>A0A1L7I7B7</accession>
<keyword evidence="1" id="KW-0479">Metal-binding</keyword>
<reference evidence="2 3" key="1">
    <citation type="submission" date="2016-07" db="EMBL/GenBank/DDBJ databases">
        <title>Multi-omics approach to identify versatile polysaccharide utilization systems of a marine flavobacterium Gramella flava.</title>
        <authorList>
            <person name="Tang K."/>
        </authorList>
    </citation>
    <scope>NUCLEOTIDE SEQUENCE [LARGE SCALE GENOMIC DNA]</scope>
    <source>
        <strain evidence="2 3">JLT2011</strain>
    </source>
</reference>